<evidence type="ECO:0000313" key="2">
    <source>
        <dbReference type="EMBL" id="AXH02488.1"/>
    </source>
</evidence>
<dbReference type="EMBL" id="MH460883">
    <property type="protein sequence ID" value="AXH02488.1"/>
    <property type="molecule type" value="Genomic_DNA"/>
</dbReference>
<sequence>MNDRQWMLVDGYMKTRLTGDIWRDAVWPQPSMRMSDIAYYLEIGQMHEVNE</sequence>
<protein>
    <submittedName>
        <fullName evidence="3">Uncharacterized protein</fullName>
    </submittedName>
</protein>
<name>A0A345ISD1_SERMA</name>
<dbReference type="EMBL" id="MH460884">
    <property type="protein sequence ID" value="AXH02753.1"/>
    <property type="molecule type" value="Genomic_DNA"/>
</dbReference>
<organism evidence="3">
    <name type="scientific">Serratia marcescens</name>
    <dbReference type="NCBI Taxonomy" id="615"/>
    <lineage>
        <taxon>Bacteria</taxon>
        <taxon>Pseudomonadati</taxon>
        <taxon>Pseudomonadota</taxon>
        <taxon>Gammaproteobacteria</taxon>
        <taxon>Enterobacterales</taxon>
        <taxon>Yersiniaceae</taxon>
        <taxon>Serratia</taxon>
    </lineage>
</organism>
<proteinExistence type="predicted"/>
<evidence type="ECO:0000313" key="1">
    <source>
        <dbReference type="EMBL" id="AXH01856.1"/>
    </source>
</evidence>
<dbReference type="EMBL" id="MH460880">
    <property type="protein sequence ID" value="AXH01856.1"/>
    <property type="molecule type" value="Genomic_DNA"/>
</dbReference>
<evidence type="ECO:0000313" key="3">
    <source>
        <dbReference type="EMBL" id="AXH02753.1"/>
    </source>
</evidence>
<dbReference type="AlphaFoldDB" id="A0A345ISD1"/>
<accession>A0A345ISD1</accession>
<dbReference type="RefSeq" id="WP_154231759.1">
    <property type="nucleotide sequence ID" value="NZ_CP018927.1"/>
</dbReference>
<reference evidence="3" key="1">
    <citation type="submission" date="2018-06" db="EMBL/GenBank/DDBJ databases">
        <title>SME-4 producing Serratia marcescens from Argentina and comparison with genomes of other SME-producers.</title>
        <authorList>
            <person name="Dabos L."/>
            <person name="Patino Navarrete R."/>
            <person name="Naas T."/>
        </authorList>
    </citation>
    <scope>NUCLEOTIDE SEQUENCE</scope>
    <source>
        <strain evidence="1">CHE4</strain>
        <strain evidence="2">S8</strain>
        <strain evidence="3">USA-1</strain>
    </source>
</reference>